<name>A0AAD7GUA6_MYCRO</name>
<dbReference type="AlphaFoldDB" id="A0AAD7GUA6"/>
<accession>A0AAD7GUA6</accession>
<keyword evidence="2" id="KW-1185">Reference proteome</keyword>
<reference evidence="1" key="1">
    <citation type="submission" date="2023-03" db="EMBL/GenBank/DDBJ databases">
        <title>Massive genome expansion in bonnet fungi (Mycena s.s.) driven by repeated elements and novel gene families across ecological guilds.</title>
        <authorList>
            <consortium name="Lawrence Berkeley National Laboratory"/>
            <person name="Harder C.B."/>
            <person name="Miyauchi S."/>
            <person name="Viragh M."/>
            <person name="Kuo A."/>
            <person name="Thoen E."/>
            <person name="Andreopoulos B."/>
            <person name="Lu D."/>
            <person name="Skrede I."/>
            <person name="Drula E."/>
            <person name="Henrissat B."/>
            <person name="Morin E."/>
            <person name="Kohler A."/>
            <person name="Barry K."/>
            <person name="LaButti K."/>
            <person name="Morin E."/>
            <person name="Salamov A."/>
            <person name="Lipzen A."/>
            <person name="Mereny Z."/>
            <person name="Hegedus B."/>
            <person name="Baldrian P."/>
            <person name="Stursova M."/>
            <person name="Weitz H."/>
            <person name="Taylor A."/>
            <person name="Grigoriev I.V."/>
            <person name="Nagy L.G."/>
            <person name="Martin F."/>
            <person name="Kauserud H."/>
        </authorList>
    </citation>
    <scope>NUCLEOTIDE SEQUENCE</scope>
    <source>
        <strain evidence="1">CBHHK067</strain>
    </source>
</reference>
<protein>
    <submittedName>
        <fullName evidence="1">Uncharacterized protein</fullName>
    </submittedName>
</protein>
<sequence>MSPLRLGPALSPSEGPATPLASLTRLVPLRGHRITALHISSVFHLFFEPEQL</sequence>
<gene>
    <name evidence="1" type="ORF">B0H17DRAFT_1193055</name>
</gene>
<evidence type="ECO:0000313" key="2">
    <source>
        <dbReference type="Proteomes" id="UP001221757"/>
    </source>
</evidence>
<comment type="caution">
    <text evidence="1">The sequence shown here is derived from an EMBL/GenBank/DDBJ whole genome shotgun (WGS) entry which is preliminary data.</text>
</comment>
<proteinExistence type="predicted"/>
<dbReference type="Proteomes" id="UP001221757">
    <property type="component" value="Unassembled WGS sequence"/>
</dbReference>
<organism evidence="1 2">
    <name type="scientific">Mycena rosella</name>
    <name type="common">Pink bonnet</name>
    <name type="synonym">Agaricus rosellus</name>
    <dbReference type="NCBI Taxonomy" id="1033263"/>
    <lineage>
        <taxon>Eukaryota</taxon>
        <taxon>Fungi</taxon>
        <taxon>Dikarya</taxon>
        <taxon>Basidiomycota</taxon>
        <taxon>Agaricomycotina</taxon>
        <taxon>Agaricomycetes</taxon>
        <taxon>Agaricomycetidae</taxon>
        <taxon>Agaricales</taxon>
        <taxon>Marasmiineae</taxon>
        <taxon>Mycenaceae</taxon>
        <taxon>Mycena</taxon>
    </lineage>
</organism>
<dbReference type="EMBL" id="JARKIE010000008">
    <property type="protein sequence ID" value="KAJ7705365.1"/>
    <property type="molecule type" value="Genomic_DNA"/>
</dbReference>
<evidence type="ECO:0000313" key="1">
    <source>
        <dbReference type="EMBL" id="KAJ7705365.1"/>
    </source>
</evidence>